<dbReference type="EMBL" id="DRMH01000022">
    <property type="protein sequence ID" value="HFC97294.1"/>
    <property type="molecule type" value="Genomic_DNA"/>
</dbReference>
<gene>
    <name evidence="17" type="ORF">ENJ40_02385</name>
</gene>
<dbReference type="Proteomes" id="UP000886043">
    <property type="component" value="Unassembled WGS sequence"/>
</dbReference>
<dbReference type="Pfam" id="PF02518">
    <property type="entry name" value="HATPase_c"/>
    <property type="match status" value="1"/>
</dbReference>
<evidence type="ECO:0000256" key="4">
    <source>
        <dbReference type="ARBA" id="ARBA00022553"/>
    </source>
</evidence>
<dbReference type="InterPro" id="IPR003660">
    <property type="entry name" value="HAMP_dom"/>
</dbReference>
<dbReference type="FunFam" id="3.30.565.10:FF:000037">
    <property type="entry name" value="Hybrid sensor histidine kinase/response regulator"/>
    <property type="match status" value="1"/>
</dbReference>
<keyword evidence="12 14" id="KW-0472">Membrane</keyword>
<evidence type="ECO:0000256" key="6">
    <source>
        <dbReference type="ARBA" id="ARBA00022692"/>
    </source>
</evidence>
<keyword evidence="4" id="KW-0597">Phosphoprotein</keyword>
<organism evidence="17">
    <name type="scientific">Thermosulfurimonas dismutans</name>
    <dbReference type="NCBI Taxonomy" id="999894"/>
    <lineage>
        <taxon>Bacteria</taxon>
        <taxon>Pseudomonadati</taxon>
        <taxon>Thermodesulfobacteriota</taxon>
        <taxon>Thermodesulfobacteria</taxon>
        <taxon>Thermodesulfobacteriales</taxon>
        <taxon>Thermodesulfobacteriaceae</taxon>
        <taxon>Thermosulfurimonas</taxon>
    </lineage>
</organism>
<feature type="transmembrane region" description="Helical" evidence="14">
    <location>
        <begin position="161"/>
        <end position="180"/>
    </location>
</feature>
<dbReference type="GO" id="GO:0005886">
    <property type="term" value="C:plasma membrane"/>
    <property type="evidence" value="ECO:0007669"/>
    <property type="project" value="TreeGrafter"/>
</dbReference>
<dbReference type="GO" id="GO:0000155">
    <property type="term" value="F:phosphorelay sensor kinase activity"/>
    <property type="evidence" value="ECO:0007669"/>
    <property type="project" value="InterPro"/>
</dbReference>
<evidence type="ECO:0000259" key="16">
    <source>
        <dbReference type="PROSITE" id="PS50885"/>
    </source>
</evidence>
<dbReference type="Gene3D" id="3.30.565.10">
    <property type="entry name" value="Histidine kinase-like ATPase, C-terminal domain"/>
    <property type="match status" value="1"/>
</dbReference>
<dbReference type="SMART" id="SM00304">
    <property type="entry name" value="HAMP"/>
    <property type="match status" value="1"/>
</dbReference>
<dbReference type="InterPro" id="IPR050428">
    <property type="entry name" value="TCS_sensor_his_kinase"/>
</dbReference>
<accession>A0A7C3CRA1</accession>
<dbReference type="PROSITE" id="PS50885">
    <property type="entry name" value="HAMP"/>
    <property type="match status" value="1"/>
</dbReference>
<dbReference type="PANTHER" id="PTHR45436">
    <property type="entry name" value="SENSOR HISTIDINE KINASE YKOH"/>
    <property type="match status" value="1"/>
</dbReference>
<keyword evidence="8 17" id="KW-0418">Kinase</keyword>
<sequence>MKLKPTLRSLAFRLSLSYALLFFTGLVLLLALVHLILSQRLLQNQDRDLREDISEVLSLYREKGLPGLRALATAEVQEEGPENYFFRLLDPEGRVVLVTGAERFSRLPWPREEPSGPHFLLFRLPSGVRVRGVVFRAGPYRVEMAVPLRFESRALREVHRAFLWGGGLVLLLSLPLGFLLSRRSLRQILAMERVAREIMKNRDFSRRVPLSGRGDEADRLAESLNALLRQLEVYLRELLQISDNLAHDFKNLLAHLRLLAERALEKEGAEREELIVTILYESDRFLHLLDTLLDLSEAETGLIRLHRERFPAKDLLAEIRQVFEPLAAEKGLRFEVHEPEASLELTGDRARLLQALFNLVDNAFKYTPPGGRVAILVSRENRNLRISVEDTGPGIPPEEIPRIFERFYTGKKTRGRGLGLALVRAYVEAHGGKVQVESRPGQGSVFRIFLPLSGGEER</sequence>
<keyword evidence="5" id="KW-0808">Transferase</keyword>
<keyword evidence="13" id="KW-0175">Coiled coil</keyword>
<dbReference type="PRINTS" id="PR00344">
    <property type="entry name" value="BCTRLSENSOR"/>
</dbReference>
<dbReference type="CDD" id="cd06225">
    <property type="entry name" value="HAMP"/>
    <property type="match status" value="1"/>
</dbReference>
<dbReference type="InterPro" id="IPR003661">
    <property type="entry name" value="HisK_dim/P_dom"/>
</dbReference>
<dbReference type="InterPro" id="IPR003594">
    <property type="entry name" value="HATPase_dom"/>
</dbReference>
<keyword evidence="10 14" id="KW-1133">Transmembrane helix</keyword>
<dbReference type="PANTHER" id="PTHR45436:SF8">
    <property type="entry name" value="HISTIDINE KINASE"/>
    <property type="match status" value="1"/>
</dbReference>
<evidence type="ECO:0000256" key="8">
    <source>
        <dbReference type="ARBA" id="ARBA00022777"/>
    </source>
</evidence>
<keyword evidence="9" id="KW-0067">ATP-binding</keyword>
<evidence type="ECO:0000256" key="11">
    <source>
        <dbReference type="ARBA" id="ARBA00023012"/>
    </source>
</evidence>
<dbReference type="SMART" id="SM00387">
    <property type="entry name" value="HATPase_c"/>
    <property type="match status" value="1"/>
</dbReference>
<dbReference type="CDD" id="cd00075">
    <property type="entry name" value="HATPase"/>
    <property type="match status" value="1"/>
</dbReference>
<evidence type="ECO:0000259" key="15">
    <source>
        <dbReference type="PROSITE" id="PS50109"/>
    </source>
</evidence>
<evidence type="ECO:0000256" key="12">
    <source>
        <dbReference type="ARBA" id="ARBA00023136"/>
    </source>
</evidence>
<dbReference type="InterPro" id="IPR036097">
    <property type="entry name" value="HisK_dim/P_sf"/>
</dbReference>
<evidence type="ECO:0000256" key="3">
    <source>
        <dbReference type="ARBA" id="ARBA00012438"/>
    </source>
</evidence>
<comment type="catalytic activity">
    <reaction evidence="1">
        <text>ATP + protein L-histidine = ADP + protein N-phospho-L-histidine.</text>
        <dbReference type="EC" id="2.7.13.3"/>
    </reaction>
</comment>
<keyword evidence="11" id="KW-0902">Two-component regulatory system</keyword>
<dbReference type="InterPro" id="IPR004358">
    <property type="entry name" value="Sig_transdc_His_kin-like_C"/>
</dbReference>
<dbReference type="PROSITE" id="PS50109">
    <property type="entry name" value="HIS_KIN"/>
    <property type="match status" value="1"/>
</dbReference>
<dbReference type="SUPFAM" id="SSF55874">
    <property type="entry name" value="ATPase domain of HSP90 chaperone/DNA topoisomerase II/histidine kinase"/>
    <property type="match status" value="1"/>
</dbReference>
<dbReference type="EC" id="2.7.13.3" evidence="3"/>
<evidence type="ECO:0000256" key="5">
    <source>
        <dbReference type="ARBA" id="ARBA00022679"/>
    </source>
</evidence>
<dbReference type="Pfam" id="PF00512">
    <property type="entry name" value="HisKA"/>
    <property type="match status" value="1"/>
</dbReference>
<name>A0A7C3CRA1_9BACT</name>
<comment type="subcellular location">
    <subcellularLocation>
        <location evidence="2">Membrane</location>
    </subcellularLocation>
</comment>
<evidence type="ECO:0000256" key="1">
    <source>
        <dbReference type="ARBA" id="ARBA00000085"/>
    </source>
</evidence>
<feature type="domain" description="HAMP" evidence="16">
    <location>
        <begin position="182"/>
        <end position="236"/>
    </location>
</feature>
<dbReference type="AlphaFoldDB" id="A0A7C3CRA1"/>
<dbReference type="SMART" id="SM00388">
    <property type="entry name" value="HisKA"/>
    <property type="match status" value="1"/>
</dbReference>
<dbReference type="Gene3D" id="6.10.340.10">
    <property type="match status" value="1"/>
</dbReference>
<evidence type="ECO:0000313" key="17">
    <source>
        <dbReference type="EMBL" id="HFC97294.1"/>
    </source>
</evidence>
<keyword evidence="7" id="KW-0547">Nucleotide-binding</keyword>
<comment type="caution">
    <text evidence="17">The sequence shown here is derived from an EMBL/GenBank/DDBJ whole genome shotgun (WGS) entry which is preliminary data.</text>
</comment>
<evidence type="ECO:0000256" key="13">
    <source>
        <dbReference type="SAM" id="Coils"/>
    </source>
</evidence>
<proteinExistence type="predicted"/>
<evidence type="ECO:0000256" key="2">
    <source>
        <dbReference type="ARBA" id="ARBA00004370"/>
    </source>
</evidence>
<protein>
    <recommendedName>
        <fullName evidence="3">histidine kinase</fullName>
        <ecNumber evidence="3">2.7.13.3</ecNumber>
    </recommendedName>
</protein>
<feature type="transmembrane region" description="Helical" evidence="14">
    <location>
        <begin position="16"/>
        <end position="37"/>
    </location>
</feature>
<reference evidence="17" key="1">
    <citation type="journal article" date="2020" name="mSystems">
        <title>Genome- and Community-Level Interaction Insights into Carbon Utilization and Element Cycling Functions of Hydrothermarchaeota in Hydrothermal Sediment.</title>
        <authorList>
            <person name="Zhou Z."/>
            <person name="Liu Y."/>
            <person name="Xu W."/>
            <person name="Pan J."/>
            <person name="Luo Z.H."/>
            <person name="Li M."/>
        </authorList>
    </citation>
    <scope>NUCLEOTIDE SEQUENCE [LARGE SCALE GENOMIC DNA]</scope>
    <source>
        <strain evidence="17">HyVt-483</strain>
    </source>
</reference>
<dbReference type="SUPFAM" id="SSF47384">
    <property type="entry name" value="Homodimeric domain of signal transducing histidine kinase"/>
    <property type="match status" value="1"/>
</dbReference>
<dbReference type="InterPro" id="IPR036890">
    <property type="entry name" value="HATPase_C_sf"/>
</dbReference>
<dbReference type="GO" id="GO:0005524">
    <property type="term" value="F:ATP binding"/>
    <property type="evidence" value="ECO:0007669"/>
    <property type="project" value="UniProtKB-KW"/>
</dbReference>
<evidence type="ECO:0000256" key="14">
    <source>
        <dbReference type="SAM" id="Phobius"/>
    </source>
</evidence>
<keyword evidence="6 14" id="KW-0812">Transmembrane</keyword>
<dbReference type="Pfam" id="PF00672">
    <property type="entry name" value="HAMP"/>
    <property type="match status" value="1"/>
</dbReference>
<dbReference type="InterPro" id="IPR005467">
    <property type="entry name" value="His_kinase_dom"/>
</dbReference>
<evidence type="ECO:0000256" key="10">
    <source>
        <dbReference type="ARBA" id="ARBA00022989"/>
    </source>
</evidence>
<evidence type="ECO:0000256" key="7">
    <source>
        <dbReference type="ARBA" id="ARBA00022741"/>
    </source>
</evidence>
<feature type="coiled-coil region" evidence="13">
    <location>
        <begin position="217"/>
        <end position="244"/>
    </location>
</feature>
<feature type="domain" description="Histidine kinase" evidence="15">
    <location>
        <begin position="244"/>
        <end position="454"/>
    </location>
</feature>
<evidence type="ECO:0000256" key="9">
    <source>
        <dbReference type="ARBA" id="ARBA00022840"/>
    </source>
</evidence>